<feature type="compositionally biased region" description="Low complexity" evidence="1">
    <location>
        <begin position="77"/>
        <end position="90"/>
    </location>
</feature>
<dbReference type="AlphaFoldDB" id="A0A0E0FB91"/>
<dbReference type="EnsemblPlants" id="OMERI12G06000.1">
    <property type="protein sequence ID" value="OMERI12G06000.1"/>
    <property type="gene ID" value="OMERI12G06000"/>
</dbReference>
<evidence type="ECO:0000313" key="3">
    <source>
        <dbReference type="Proteomes" id="UP000008021"/>
    </source>
</evidence>
<proteinExistence type="predicted"/>
<evidence type="ECO:0000256" key="1">
    <source>
        <dbReference type="SAM" id="MobiDB-lite"/>
    </source>
</evidence>
<feature type="region of interest" description="Disordered" evidence="1">
    <location>
        <begin position="1"/>
        <end position="32"/>
    </location>
</feature>
<dbReference type="HOGENOM" id="CLU_2268066_0_0_1"/>
<evidence type="ECO:0000313" key="2">
    <source>
        <dbReference type="EnsemblPlants" id="OMERI12G06000.1"/>
    </source>
</evidence>
<dbReference type="Proteomes" id="UP000008021">
    <property type="component" value="Chromosome 12"/>
</dbReference>
<name>A0A0E0FB91_9ORYZ</name>
<keyword evidence="3" id="KW-1185">Reference proteome</keyword>
<feature type="region of interest" description="Disordered" evidence="1">
    <location>
        <begin position="77"/>
        <end position="103"/>
    </location>
</feature>
<reference evidence="2" key="2">
    <citation type="submission" date="2018-05" db="EMBL/GenBank/DDBJ databases">
        <title>OmerRS3 (Oryza meridionalis Reference Sequence Version 3).</title>
        <authorList>
            <person name="Zhang J."/>
            <person name="Kudrna D."/>
            <person name="Lee S."/>
            <person name="Talag J."/>
            <person name="Welchert J."/>
            <person name="Wing R.A."/>
        </authorList>
    </citation>
    <scope>NUCLEOTIDE SEQUENCE [LARGE SCALE GENOMIC DNA]</scope>
    <source>
        <strain evidence="2">cv. OR44</strain>
    </source>
</reference>
<organism evidence="2">
    <name type="scientific">Oryza meridionalis</name>
    <dbReference type="NCBI Taxonomy" id="40149"/>
    <lineage>
        <taxon>Eukaryota</taxon>
        <taxon>Viridiplantae</taxon>
        <taxon>Streptophyta</taxon>
        <taxon>Embryophyta</taxon>
        <taxon>Tracheophyta</taxon>
        <taxon>Spermatophyta</taxon>
        <taxon>Magnoliopsida</taxon>
        <taxon>Liliopsida</taxon>
        <taxon>Poales</taxon>
        <taxon>Poaceae</taxon>
        <taxon>BOP clade</taxon>
        <taxon>Oryzoideae</taxon>
        <taxon>Oryzeae</taxon>
        <taxon>Oryzinae</taxon>
        <taxon>Oryza</taxon>
    </lineage>
</organism>
<dbReference type="Gramene" id="OMERI12G06000.1">
    <property type="protein sequence ID" value="OMERI12G06000.1"/>
    <property type="gene ID" value="OMERI12G06000"/>
</dbReference>
<sequence>MAAWMQPLHGQHGGVAATTPAGNSAAPPPRPVGSAIRDFGKLLFDHLASVSILAGRGRSRAPALVLAGDGCARSLLPSSPAVPTPSVTVLAGGGRGRTRSPRS</sequence>
<accession>A0A0E0FB91</accession>
<protein>
    <submittedName>
        <fullName evidence="2">Uncharacterized protein</fullName>
    </submittedName>
</protein>
<reference evidence="2" key="1">
    <citation type="submission" date="2015-04" db="UniProtKB">
        <authorList>
            <consortium name="EnsemblPlants"/>
        </authorList>
    </citation>
    <scope>IDENTIFICATION</scope>
</reference>